<keyword evidence="2" id="KW-1185">Reference proteome</keyword>
<gene>
    <name evidence="1" type="ORF">RIF29_25390</name>
</gene>
<dbReference type="EMBL" id="JAYWIO010000005">
    <property type="protein sequence ID" value="KAK7259776.1"/>
    <property type="molecule type" value="Genomic_DNA"/>
</dbReference>
<dbReference type="AlphaFoldDB" id="A0AAN9EM68"/>
<comment type="caution">
    <text evidence="1">The sequence shown here is derived from an EMBL/GenBank/DDBJ whole genome shotgun (WGS) entry which is preliminary data.</text>
</comment>
<sequence>MIQENLKSLPCQHCCSGSKEGKSTVVPKSFLQVDDSFLAPTKDLALSIVVDDTLEVMMVIWCMPRGGGGVGVLVKNDAHVTGQSFRPRRMKTLLFLQGPLAVPRSSQHGTTSKRKGRKPNGVTAVRPLELSLSGLSTHDWAIEHCNVVCRKKRKLVEEDVAAKLLDIGKAAGLTLREEDGRFCHA</sequence>
<name>A0AAN9EM68_CROPI</name>
<evidence type="ECO:0000313" key="2">
    <source>
        <dbReference type="Proteomes" id="UP001372338"/>
    </source>
</evidence>
<reference evidence="1 2" key="1">
    <citation type="submission" date="2024-01" db="EMBL/GenBank/DDBJ databases">
        <title>The genomes of 5 underutilized Papilionoideae crops provide insights into root nodulation and disease resistanc.</title>
        <authorList>
            <person name="Yuan L."/>
        </authorList>
    </citation>
    <scope>NUCLEOTIDE SEQUENCE [LARGE SCALE GENOMIC DNA]</scope>
    <source>
        <strain evidence="1">ZHUSHIDOU_FW_LH</strain>
        <tissue evidence="1">Leaf</tissue>
    </source>
</reference>
<proteinExistence type="predicted"/>
<dbReference type="Proteomes" id="UP001372338">
    <property type="component" value="Unassembled WGS sequence"/>
</dbReference>
<accession>A0AAN9EM68</accession>
<protein>
    <submittedName>
        <fullName evidence="1">Uncharacterized protein</fullName>
    </submittedName>
</protein>
<organism evidence="1 2">
    <name type="scientific">Crotalaria pallida</name>
    <name type="common">Smooth rattlebox</name>
    <name type="synonym">Crotalaria striata</name>
    <dbReference type="NCBI Taxonomy" id="3830"/>
    <lineage>
        <taxon>Eukaryota</taxon>
        <taxon>Viridiplantae</taxon>
        <taxon>Streptophyta</taxon>
        <taxon>Embryophyta</taxon>
        <taxon>Tracheophyta</taxon>
        <taxon>Spermatophyta</taxon>
        <taxon>Magnoliopsida</taxon>
        <taxon>eudicotyledons</taxon>
        <taxon>Gunneridae</taxon>
        <taxon>Pentapetalae</taxon>
        <taxon>rosids</taxon>
        <taxon>fabids</taxon>
        <taxon>Fabales</taxon>
        <taxon>Fabaceae</taxon>
        <taxon>Papilionoideae</taxon>
        <taxon>50 kb inversion clade</taxon>
        <taxon>genistoids sensu lato</taxon>
        <taxon>core genistoids</taxon>
        <taxon>Crotalarieae</taxon>
        <taxon>Crotalaria</taxon>
    </lineage>
</organism>
<evidence type="ECO:0000313" key="1">
    <source>
        <dbReference type="EMBL" id="KAK7259776.1"/>
    </source>
</evidence>